<dbReference type="PANTHER" id="PTHR30204">
    <property type="entry name" value="REDOX-CYCLING DRUG-SENSING TRANSCRIPTIONAL ACTIVATOR SOXR"/>
    <property type="match status" value="1"/>
</dbReference>
<dbReference type="Gene3D" id="1.10.1660.10">
    <property type="match status" value="1"/>
</dbReference>
<dbReference type="InterPro" id="IPR009061">
    <property type="entry name" value="DNA-bd_dom_put_sf"/>
</dbReference>
<dbReference type="Pfam" id="PF13411">
    <property type="entry name" value="MerR_1"/>
    <property type="match status" value="1"/>
</dbReference>
<name>A0ABS0D5F0_9NOCA</name>
<evidence type="ECO:0000313" key="4">
    <source>
        <dbReference type="EMBL" id="MBF6353700.1"/>
    </source>
</evidence>
<dbReference type="EMBL" id="JADLQN010000001">
    <property type="protein sequence ID" value="MBF6353700.1"/>
    <property type="molecule type" value="Genomic_DNA"/>
</dbReference>
<feature type="region of interest" description="Disordered" evidence="2">
    <location>
        <begin position="109"/>
        <end position="129"/>
    </location>
</feature>
<comment type="caution">
    <text evidence="4">The sequence shown here is derived from an EMBL/GenBank/DDBJ whole genome shotgun (WGS) entry which is preliminary data.</text>
</comment>
<sequence length="129" mass="13609">MPVHQDGNAGDQGVATPAAGRPVYAISVAAELTGLGVQTLRLYEARGLITPARSAGGTRCYSGADLARLHRITALNQQGINLTAIARILELEDANADLTARCDRLQARLDEVDSPDLPPEPVTEPRGGR</sequence>
<evidence type="ECO:0000256" key="2">
    <source>
        <dbReference type="SAM" id="MobiDB-lite"/>
    </source>
</evidence>
<dbReference type="PRINTS" id="PR00040">
    <property type="entry name" value="HTHMERR"/>
</dbReference>
<feature type="domain" description="HTH merR-type" evidence="3">
    <location>
        <begin position="23"/>
        <end position="91"/>
    </location>
</feature>
<accession>A0ABS0D5F0</accession>
<keyword evidence="1" id="KW-0238">DNA-binding</keyword>
<evidence type="ECO:0000259" key="3">
    <source>
        <dbReference type="PROSITE" id="PS50937"/>
    </source>
</evidence>
<keyword evidence="5" id="KW-1185">Reference proteome</keyword>
<protein>
    <submittedName>
        <fullName evidence="4">MerR family transcriptional regulator</fullName>
    </submittedName>
</protein>
<reference evidence="4 5" key="1">
    <citation type="submission" date="2020-10" db="EMBL/GenBank/DDBJ databases">
        <title>Identification of Nocardia species via Next-generation sequencing and recognition of intraspecies genetic diversity.</title>
        <authorList>
            <person name="Li P."/>
            <person name="Li P."/>
            <person name="Lu B."/>
        </authorList>
    </citation>
    <scope>NUCLEOTIDE SEQUENCE [LARGE SCALE GENOMIC DNA]</scope>
    <source>
        <strain evidence="4 5">BJ06-0143</strain>
    </source>
</reference>
<dbReference type="Proteomes" id="UP000707731">
    <property type="component" value="Unassembled WGS sequence"/>
</dbReference>
<dbReference type="PANTHER" id="PTHR30204:SF58">
    <property type="entry name" value="HTH-TYPE TRANSCRIPTIONAL REGULATOR YFMP"/>
    <property type="match status" value="1"/>
</dbReference>
<dbReference type="InterPro" id="IPR000551">
    <property type="entry name" value="MerR-type_HTH_dom"/>
</dbReference>
<evidence type="ECO:0000256" key="1">
    <source>
        <dbReference type="ARBA" id="ARBA00023125"/>
    </source>
</evidence>
<dbReference type="SUPFAM" id="SSF46955">
    <property type="entry name" value="Putative DNA-binding domain"/>
    <property type="match status" value="1"/>
</dbReference>
<dbReference type="RefSeq" id="WP_195000574.1">
    <property type="nucleotide sequence ID" value="NZ_JADLQN010000001.1"/>
</dbReference>
<proteinExistence type="predicted"/>
<dbReference type="InterPro" id="IPR047057">
    <property type="entry name" value="MerR_fam"/>
</dbReference>
<gene>
    <name evidence="4" type="ORF">IU449_03910</name>
</gene>
<organism evidence="4 5">
    <name type="scientific">Nocardia higoensis</name>
    <dbReference type="NCBI Taxonomy" id="228599"/>
    <lineage>
        <taxon>Bacteria</taxon>
        <taxon>Bacillati</taxon>
        <taxon>Actinomycetota</taxon>
        <taxon>Actinomycetes</taxon>
        <taxon>Mycobacteriales</taxon>
        <taxon>Nocardiaceae</taxon>
        <taxon>Nocardia</taxon>
    </lineage>
</organism>
<dbReference type="SMART" id="SM00422">
    <property type="entry name" value="HTH_MERR"/>
    <property type="match status" value="1"/>
</dbReference>
<evidence type="ECO:0000313" key="5">
    <source>
        <dbReference type="Proteomes" id="UP000707731"/>
    </source>
</evidence>
<dbReference type="PROSITE" id="PS50937">
    <property type="entry name" value="HTH_MERR_2"/>
    <property type="match status" value="1"/>
</dbReference>